<dbReference type="PRINTS" id="PR00469">
    <property type="entry name" value="PNDRDTASEII"/>
</dbReference>
<feature type="region of interest" description="Disordered" evidence="4">
    <location>
        <begin position="480"/>
        <end position="508"/>
    </location>
</feature>
<protein>
    <submittedName>
        <fullName evidence="8">Thioredoxin reductase</fullName>
    </submittedName>
</protein>
<dbReference type="SUPFAM" id="SSF53335">
    <property type="entry name" value="S-adenosyl-L-methionine-dependent methyltransferases"/>
    <property type="match status" value="1"/>
</dbReference>
<evidence type="ECO:0000256" key="2">
    <source>
        <dbReference type="ARBA" id="ARBA00023002"/>
    </source>
</evidence>
<reference evidence="8 9" key="1">
    <citation type="submission" date="2021-01" db="EMBL/GenBank/DDBJ databases">
        <title>Sequencing the genomes of 1000 actinobacteria strains.</title>
        <authorList>
            <person name="Klenk H.-P."/>
        </authorList>
    </citation>
    <scope>NUCLEOTIDE SEQUENCE [LARGE SCALE GENOMIC DNA]</scope>
    <source>
        <strain evidence="8 9">DSM 18239</strain>
    </source>
</reference>
<evidence type="ECO:0000256" key="1">
    <source>
        <dbReference type="ARBA" id="ARBA00022630"/>
    </source>
</evidence>
<comment type="caution">
    <text evidence="8">The sequence shown here is derived from an EMBL/GenBank/DDBJ whole genome shotgun (WGS) entry which is preliminary data.</text>
</comment>
<dbReference type="InterPro" id="IPR036188">
    <property type="entry name" value="FAD/NAD-bd_sf"/>
</dbReference>
<evidence type="ECO:0000259" key="6">
    <source>
        <dbReference type="Pfam" id="PF07992"/>
    </source>
</evidence>
<dbReference type="Proteomes" id="UP000732378">
    <property type="component" value="Unassembled WGS sequence"/>
</dbReference>
<evidence type="ECO:0000256" key="4">
    <source>
        <dbReference type="SAM" id="MobiDB-lite"/>
    </source>
</evidence>
<feature type="domain" description="Methyltransferase" evidence="7">
    <location>
        <begin position="365"/>
        <end position="458"/>
    </location>
</feature>
<gene>
    <name evidence="8" type="ORF">JOE61_001013</name>
</gene>
<evidence type="ECO:0000256" key="5">
    <source>
        <dbReference type="SAM" id="Phobius"/>
    </source>
</evidence>
<evidence type="ECO:0000313" key="8">
    <source>
        <dbReference type="EMBL" id="MBM7507199.1"/>
    </source>
</evidence>
<dbReference type="InterPro" id="IPR023753">
    <property type="entry name" value="FAD/NAD-binding_dom"/>
</dbReference>
<dbReference type="EMBL" id="JAFBBZ010000001">
    <property type="protein sequence ID" value="MBM7507199.1"/>
    <property type="molecule type" value="Genomic_DNA"/>
</dbReference>
<accession>A0ABS2M7N7</accession>
<keyword evidence="5" id="KW-0472">Membrane</keyword>
<feature type="transmembrane region" description="Helical" evidence="5">
    <location>
        <begin position="20"/>
        <end position="37"/>
    </location>
</feature>
<dbReference type="Gene3D" id="3.40.50.150">
    <property type="entry name" value="Vaccinia Virus protein VP39"/>
    <property type="match status" value="1"/>
</dbReference>
<dbReference type="SUPFAM" id="SSF51905">
    <property type="entry name" value="FAD/NAD(P)-binding domain"/>
    <property type="match status" value="1"/>
</dbReference>
<dbReference type="PRINTS" id="PR00368">
    <property type="entry name" value="FADPNR"/>
</dbReference>
<dbReference type="InterPro" id="IPR041698">
    <property type="entry name" value="Methyltransf_25"/>
</dbReference>
<feature type="domain" description="FAD/NAD(P)-binding" evidence="6">
    <location>
        <begin position="19"/>
        <end position="296"/>
    </location>
</feature>
<dbReference type="CDD" id="cd02440">
    <property type="entry name" value="AdoMet_MTases"/>
    <property type="match status" value="1"/>
</dbReference>
<dbReference type="InterPro" id="IPR029063">
    <property type="entry name" value="SAM-dependent_MTases_sf"/>
</dbReference>
<dbReference type="InterPro" id="IPR050097">
    <property type="entry name" value="Ferredoxin-NADP_redctase_2"/>
</dbReference>
<comment type="catalytic activity">
    <reaction evidence="3">
        <text>[thioredoxin]-dithiol + NADP(+) = [thioredoxin]-disulfide + NADPH + H(+)</text>
        <dbReference type="Rhea" id="RHEA:20345"/>
        <dbReference type="Rhea" id="RHEA-COMP:10698"/>
        <dbReference type="Rhea" id="RHEA-COMP:10700"/>
        <dbReference type="ChEBI" id="CHEBI:15378"/>
        <dbReference type="ChEBI" id="CHEBI:29950"/>
        <dbReference type="ChEBI" id="CHEBI:50058"/>
        <dbReference type="ChEBI" id="CHEBI:57783"/>
        <dbReference type="ChEBI" id="CHEBI:58349"/>
        <dbReference type="EC" id="1.8.1.9"/>
    </reaction>
</comment>
<sequence length="562" mass="60079">MDDETMTENDTPDPAEAWDVVVVGGGAAGLAAALMLGRARRRVLVVDAGEPRNRYAAHMHGVLGHDGIDPADLVARGRAEVAAYDVEVRAGRVDRVERADPEAGDGLLVHLGASGVVRTRALVAATGITDVLPEVPGLAERWGASVLHCPYCHGWEVRGRRLGVLLTSPASLHQAQLLRQWSDDVTVLSAAVEPLEEETARRLRSRGVRLVAEPVVEVLGEGRDLSGVRTAAGEVVALDALFTAGRPLPHDAFLDGLDLTREDGPFGRVLAVDPTGRTSHDRVWAVGNVVQPMANVPMVTGAGAMTGAFVNAVLVEEEFDAAEAATQRVTTHWEDWYAGSAPLWSGRVNATTADVVATLPVGEALDLGCGEGGDAVWLAEQGWRVTAVDVSATAVARGAAGAEQRGVAERIDWHAHDLASWRTEQTFDLVTASFLHSEVELPRAEILRRAAGRLRPGGHLLVVSHVFESDADIPPWASARREQADHEPHDHAHRHGHAHGDGHGQDTAMPELLLPHEEVAALALDPAEWSLELSEVRPREATGPDGVQRAVVKDGVVLLRRR</sequence>
<dbReference type="PANTHER" id="PTHR48105">
    <property type="entry name" value="THIOREDOXIN REDUCTASE 1-RELATED-RELATED"/>
    <property type="match status" value="1"/>
</dbReference>
<evidence type="ECO:0000256" key="3">
    <source>
        <dbReference type="ARBA" id="ARBA00048132"/>
    </source>
</evidence>
<keyword evidence="9" id="KW-1185">Reference proteome</keyword>
<keyword evidence="5" id="KW-0812">Transmembrane</keyword>
<name>A0ABS2M7N7_9ACTN</name>
<dbReference type="Gene3D" id="3.50.50.60">
    <property type="entry name" value="FAD/NAD(P)-binding domain"/>
    <property type="match status" value="2"/>
</dbReference>
<dbReference type="Pfam" id="PF07992">
    <property type="entry name" value="Pyr_redox_2"/>
    <property type="match status" value="1"/>
</dbReference>
<dbReference type="RefSeq" id="WP_227491739.1">
    <property type="nucleotide sequence ID" value="NZ_JACDTV010000007.1"/>
</dbReference>
<proteinExistence type="predicted"/>
<organism evidence="8 9">
    <name type="scientific">Nocardioides salarius</name>
    <dbReference type="NCBI Taxonomy" id="374513"/>
    <lineage>
        <taxon>Bacteria</taxon>
        <taxon>Bacillati</taxon>
        <taxon>Actinomycetota</taxon>
        <taxon>Actinomycetes</taxon>
        <taxon>Propionibacteriales</taxon>
        <taxon>Nocardioidaceae</taxon>
        <taxon>Nocardioides</taxon>
    </lineage>
</organism>
<feature type="compositionally biased region" description="Basic and acidic residues" evidence="4">
    <location>
        <begin position="480"/>
        <end position="490"/>
    </location>
</feature>
<dbReference type="Pfam" id="PF13649">
    <property type="entry name" value="Methyltransf_25"/>
    <property type="match status" value="1"/>
</dbReference>
<keyword evidence="2" id="KW-0560">Oxidoreductase</keyword>
<evidence type="ECO:0000259" key="7">
    <source>
        <dbReference type="Pfam" id="PF13649"/>
    </source>
</evidence>
<keyword evidence="1" id="KW-0285">Flavoprotein</keyword>
<keyword evidence="5" id="KW-1133">Transmembrane helix</keyword>
<evidence type="ECO:0000313" key="9">
    <source>
        <dbReference type="Proteomes" id="UP000732378"/>
    </source>
</evidence>